<dbReference type="Proteomes" id="UP001519289">
    <property type="component" value="Unassembled WGS sequence"/>
</dbReference>
<evidence type="ECO:0000313" key="10">
    <source>
        <dbReference type="Proteomes" id="UP001519289"/>
    </source>
</evidence>
<feature type="transmembrane region" description="Helical" evidence="7">
    <location>
        <begin position="194"/>
        <end position="213"/>
    </location>
</feature>
<accession>A0ABS4JR21</accession>
<dbReference type="SUPFAM" id="SSF161098">
    <property type="entry name" value="MetI-like"/>
    <property type="match status" value="1"/>
</dbReference>
<dbReference type="InterPro" id="IPR045621">
    <property type="entry name" value="BPD_transp_1_N"/>
</dbReference>
<dbReference type="EMBL" id="JAGGLG010000009">
    <property type="protein sequence ID" value="MBP2017997.1"/>
    <property type="molecule type" value="Genomic_DNA"/>
</dbReference>
<evidence type="ECO:0000256" key="2">
    <source>
        <dbReference type="ARBA" id="ARBA00022448"/>
    </source>
</evidence>
<comment type="caution">
    <text evidence="9">The sequence shown here is derived from an EMBL/GenBank/DDBJ whole genome shotgun (WGS) entry which is preliminary data.</text>
</comment>
<comment type="subcellular location">
    <subcellularLocation>
        <location evidence="1 7">Cell membrane</location>
        <topology evidence="1 7">Multi-pass membrane protein</topology>
    </subcellularLocation>
</comment>
<feature type="transmembrane region" description="Helical" evidence="7">
    <location>
        <begin position="135"/>
        <end position="160"/>
    </location>
</feature>
<feature type="transmembrane region" description="Helical" evidence="7">
    <location>
        <begin position="295"/>
        <end position="321"/>
    </location>
</feature>
<evidence type="ECO:0000256" key="5">
    <source>
        <dbReference type="ARBA" id="ARBA00022989"/>
    </source>
</evidence>
<keyword evidence="5 7" id="KW-1133">Transmembrane helix</keyword>
<dbReference type="PROSITE" id="PS50928">
    <property type="entry name" value="ABC_TM1"/>
    <property type="match status" value="1"/>
</dbReference>
<evidence type="ECO:0000256" key="1">
    <source>
        <dbReference type="ARBA" id="ARBA00004651"/>
    </source>
</evidence>
<dbReference type="InterPro" id="IPR035906">
    <property type="entry name" value="MetI-like_sf"/>
</dbReference>
<reference evidence="9 10" key="1">
    <citation type="submission" date="2021-03" db="EMBL/GenBank/DDBJ databases">
        <title>Genomic Encyclopedia of Type Strains, Phase IV (KMG-IV): sequencing the most valuable type-strain genomes for metagenomic binning, comparative biology and taxonomic classification.</title>
        <authorList>
            <person name="Goeker M."/>
        </authorList>
    </citation>
    <scope>NUCLEOTIDE SEQUENCE [LARGE SCALE GENOMIC DNA]</scope>
    <source>
        <strain evidence="9 10">DSM 27138</strain>
    </source>
</reference>
<dbReference type="PANTHER" id="PTHR43163">
    <property type="entry name" value="DIPEPTIDE TRANSPORT SYSTEM PERMEASE PROTEIN DPPB-RELATED"/>
    <property type="match status" value="1"/>
</dbReference>
<dbReference type="Pfam" id="PF00528">
    <property type="entry name" value="BPD_transp_1"/>
    <property type="match status" value="1"/>
</dbReference>
<dbReference type="InterPro" id="IPR000515">
    <property type="entry name" value="MetI-like"/>
</dbReference>
<protein>
    <submittedName>
        <fullName evidence="9">Peptide/nickel transport system permease protein</fullName>
    </submittedName>
</protein>
<keyword evidence="2 7" id="KW-0813">Transport</keyword>
<keyword evidence="6 7" id="KW-0472">Membrane</keyword>
<sequence>MTRFLVKRVLNMIPLLFIVTILSFGVMQLAPGGPEYIILSAEADAMSDPAAVEALREKWGLNDPIPVQYFRWVGNMLQGDFGRSYYYRLPVKEVLGTALPNTIQLNVFALFFIYSLSIPLGVISAVRQYSKTDMVVTATAFAGQAAPSFWVATMLIWGVAMKSNGLIPTNGIATPGINFDTYGWISVLADRARYMVLPLTVIVFGGLTGLTRYMRSSMLEVLREDYVRTARAKGLAEKVVIYKHALRNAVLPILAVSGGLLSSMVGGSVIIENVFSWPGIGRVAWQAVNNRDYNVSMAVMLLGAVLTMIGYLLVDIAYVWVDPRIKYD</sequence>
<comment type="similarity">
    <text evidence="7">Belongs to the binding-protein-dependent transport system permease family.</text>
</comment>
<feature type="domain" description="ABC transmembrane type-1" evidence="8">
    <location>
        <begin position="99"/>
        <end position="314"/>
    </location>
</feature>
<feature type="transmembrane region" description="Helical" evidence="7">
    <location>
        <begin position="250"/>
        <end position="275"/>
    </location>
</feature>
<keyword evidence="10" id="KW-1185">Reference proteome</keyword>
<keyword evidence="4 7" id="KW-0812">Transmembrane</keyword>
<feature type="transmembrane region" description="Helical" evidence="7">
    <location>
        <begin position="103"/>
        <end position="123"/>
    </location>
</feature>
<evidence type="ECO:0000256" key="6">
    <source>
        <dbReference type="ARBA" id="ARBA00023136"/>
    </source>
</evidence>
<keyword evidence="3" id="KW-1003">Cell membrane</keyword>
<evidence type="ECO:0000256" key="7">
    <source>
        <dbReference type="RuleBase" id="RU363032"/>
    </source>
</evidence>
<gene>
    <name evidence="9" type="ORF">J2Z79_001396</name>
</gene>
<evidence type="ECO:0000256" key="3">
    <source>
        <dbReference type="ARBA" id="ARBA00022475"/>
    </source>
</evidence>
<dbReference type="PANTHER" id="PTHR43163:SF6">
    <property type="entry name" value="DIPEPTIDE TRANSPORT SYSTEM PERMEASE PROTEIN DPPB-RELATED"/>
    <property type="match status" value="1"/>
</dbReference>
<evidence type="ECO:0000259" key="8">
    <source>
        <dbReference type="PROSITE" id="PS50928"/>
    </source>
</evidence>
<dbReference type="CDD" id="cd06261">
    <property type="entry name" value="TM_PBP2"/>
    <property type="match status" value="1"/>
</dbReference>
<proteinExistence type="inferred from homology"/>
<dbReference type="Pfam" id="PF19300">
    <property type="entry name" value="BPD_transp_1_N"/>
    <property type="match status" value="1"/>
</dbReference>
<evidence type="ECO:0000313" key="9">
    <source>
        <dbReference type="EMBL" id="MBP2017997.1"/>
    </source>
</evidence>
<feature type="transmembrane region" description="Helical" evidence="7">
    <location>
        <begin position="12"/>
        <end position="30"/>
    </location>
</feature>
<dbReference type="Gene3D" id="1.10.3720.10">
    <property type="entry name" value="MetI-like"/>
    <property type="match status" value="1"/>
</dbReference>
<evidence type="ECO:0000256" key="4">
    <source>
        <dbReference type="ARBA" id="ARBA00022692"/>
    </source>
</evidence>
<organism evidence="9 10">
    <name type="scientific">Symbiobacterium terraclitae</name>
    <dbReference type="NCBI Taxonomy" id="557451"/>
    <lineage>
        <taxon>Bacteria</taxon>
        <taxon>Bacillati</taxon>
        <taxon>Bacillota</taxon>
        <taxon>Clostridia</taxon>
        <taxon>Eubacteriales</taxon>
        <taxon>Symbiobacteriaceae</taxon>
        <taxon>Symbiobacterium</taxon>
    </lineage>
</organism>
<name>A0ABS4JR21_9FIRM</name>